<dbReference type="PANTHER" id="PTHR47723:SF19">
    <property type="entry name" value="POLYNUCLEOTIDYL TRANSFERASE, RIBONUCLEASE H-LIKE SUPERFAMILY PROTEIN"/>
    <property type="match status" value="1"/>
</dbReference>
<dbReference type="InterPro" id="IPR012337">
    <property type="entry name" value="RNaseH-like_sf"/>
</dbReference>
<feature type="domain" description="RNase H type-1" evidence="1">
    <location>
        <begin position="43"/>
        <end position="149"/>
    </location>
</feature>
<dbReference type="PANTHER" id="PTHR47723">
    <property type="entry name" value="OS05G0353850 PROTEIN"/>
    <property type="match status" value="1"/>
</dbReference>
<dbReference type="Proteomes" id="UP001459277">
    <property type="component" value="Unassembled WGS sequence"/>
</dbReference>
<dbReference type="InterPro" id="IPR044730">
    <property type="entry name" value="RNase_H-like_dom_plant"/>
</dbReference>
<sequence>MAKDIMSKSVEYFFCAYPKKGKPHTVIKQVHWNKPEQGWMKLNTDGSSLGISSLAGGGGVIRDWTGRWIVGFSRKIGIATNLMAELWAIWDGLMLCVDRNLVMVEIELDAKSIVDILQNSQYTNNSLSAIIENCRYLISIIPQIRIKHCY</sequence>
<dbReference type="InterPro" id="IPR036397">
    <property type="entry name" value="RNaseH_sf"/>
</dbReference>
<name>A0AAW2BYL5_9ROSI</name>
<dbReference type="EMBL" id="JAZDWU010000009">
    <property type="protein sequence ID" value="KAK9990476.1"/>
    <property type="molecule type" value="Genomic_DNA"/>
</dbReference>
<proteinExistence type="predicted"/>
<comment type="caution">
    <text evidence="2">The sequence shown here is derived from an EMBL/GenBank/DDBJ whole genome shotgun (WGS) entry which is preliminary data.</text>
</comment>
<dbReference type="InterPro" id="IPR002156">
    <property type="entry name" value="RNaseH_domain"/>
</dbReference>
<protein>
    <recommendedName>
        <fullName evidence="1">RNase H type-1 domain-containing protein</fullName>
    </recommendedName>
</protein>
<evidence type="ECO:0000259" key="1">
    <source>
        <dbReference type="Pfam" id="PF13456"/>
    </source>
</evidence>
<gene>
    <name evidence="2" type="ORF">SO802_025461</name>
</gene>
<dbReference type="Pfam" id="PF13456">
    <property type="entry name" value="RVT_3"/>
    <property type="match status" value="1"/>
</dbReference>
<reference evidence="2 3" key="1">
    <citation type="submission" date="2024-01" db="EMBL/GenBank/DDBJ databases">
        <title>A telomere-to-telomere, gap-free genome of sweet tea (Lithocarpus litseifolius).</title>
        <authorList>
            <person name="Zhou J."/>
        </authorList>
    </citation>
    <scope>NUCLEOTIDE SEQUENCE [LARGE SCALE GENOMIC DNA]</scope>
    <source>
        <strain evidence="2">Zhou-2022a</strain>
        <tissue evidence="2">Leaf</tissue>
    </source>
</reference>
<accession>A0AAW2BYL5</accession>
<keyword evidence="3" id="KW-1185">Reference proteome</keyword>
<organism evidence="2 3">
    <name type="scientific">Lithocarpus litseifolius</name>
    <dbReference type="NCBI Taxonomy" id="425828"/>
    <lineage>
        <taxon>Eukaryota</taxon>
        <taxon>Viridiplantae</taxon>
        <taxon>Streptophyta</taxon>
        <taxon>Embryophyta</taxon>
        <taxon>Tracheophyta</taxon>
        <taxon>Spermatophyta</taxon>
        <taxon>Magnoliopsida</taxon>
        <taxon>eudicotyledons</taxon>
        <taxon>Gunneridae</taxon>
        <taxon>Pentapetalae</taxon>
        <taxon>rosids</taxon>
        <taxon>fabids</taxon>
        <taxon>Fagales</taxon>
        <taxon>Fagaceae</taxon>
        <taxon>Lithocarpus</taxon>
    </lineage>
</organism>
<dbReference type="Gene3D" id="3.30.420.10">
    <property type="entry name" value="Ribonuclease H-like superfamily/Ribonuclease H"/>
    <property type="match status" value="1"/>
</dbReference>
<dbReference type="GO" id="GO:0003676">
    <property type="term" value="F:nucleic acid binding"/>
    <property type="evidence" value="ECO:0007669"/>
    <property type="project" value="InterPro"/>
</dbReference>
<evidence type="ECO:0000313" key="2">
    <source>
        <dbReference type="EMBL" id="KAK9990476.1"/>
    </source>
</evidence>
<dbReference type="InterPro" id="IPR053151">
    <property type="entry name" value="RNase_H-like"/>
</dbReference>
<dbReference type="GO" id="GO:0004523">
    <property type="term" value="F:RNA-DNA hybrid ribonuclease activity"/>
    <property type="evidence" value="ECO:0007669"/>
    <property type="project" value="InterPro"/>
</dbReference>
<evidence type="ECO:0000313" key="3">
    <source>
        <dbReference type="Proteomes" id="UP001459277"/>
    </source>
</evidence>
<dbReference type="CDD" id="cd06222">
    <property type="entry name" value="RNase_H_like"/>
    <property type="match status" value="1"/>
</dbReference>
<dbReference type="SUPFAM" id="SSF53098">
    <property type="entry name" value="Ribonuclease H-like"/>
    <property type="match status" value="1"/>
</dbReference>
<dbReference type="AlphaFoldDB" id="A0AAW2BYL5"/>